<evidence type="ECO:0000259" key="2">
    <source>
        <dbReference type="Pfam" id="PF07885"/>
    </source>
</evidence>
<name>A0A265N8I8_9BACI</name>
<keyword evidence="4" id="KW-1185">Reference proteome</keyword>
<organism evidence="3 4">
    <name type="scientific">Virgibacillus indicus</name>
    <dbReference type="NCBI Taxonomy" id="2024554"/>
    <lineage>
        <taxon>Bacteria</taxon>
        <taxon>Bacillati</taxon>
        <taxon>Bacillota</taxon>
        <taxon>Bacilli</taxon>
        <taxon>Bacillales</taxon>
        <taxon>Bacillaceae</taxon>
        <taxon>Virgibacillus</taxon>
    </lineage>
</organism>
<dbReference type="Gene3D" id="1.10.287.70">
    <property type="match status" value="1"/>
</dbReference>
<proteinExistence type="predicted"/>
<accession>A0A265N8I8</accession>
<feature type="transmembrane region" description="Helical" evidence="1">
    <location>
        <begin position="44"/>
        <end position="72"/>
    </location>
</feature>
<sequence length="145" mass="16284">MNLIPWIALIVICFIVLRSLLLFIKGGMIRDRMERSDSRFSAELFYILMIIYSIVIIGFGLIYFILSFQGIILVEHGELRQVNVLGSVIHSLYFSGVTLLTIGYGDITPIGIGRFIALIQALIGYVLPTAFVLKLVQSTREKGDK</sequence>
<evidence type="ECO:0000256" key="1">
    <source>
        <dbReference type="SAM" id="Phobius"/>
    </source>
</evidence>
<feature type="transmembrane region" description="Helical" evidence="1">
    <location>
        <begin position="6"/>
        <end position="24"/>
    </location>
</feature>
<feature type="transmembrane region" description="Helical" evidence="1">
    <location>
        <begin position="115"/>
        <end position="136"/>
    </location>
</feature>
<dbReference type="Proteomes" id="UP000216498">
    <property type="component" value="Unassembled WGS sequence"/>
</dbReference>
<comment type="caution">
    <text evidence="3">The sequence shown here is derived from an EMBL/GenBank/DDBJ whole genome shotgun (WGS) entry which is preliminary data.</text>
</comment>
<dbReference type="AlphaFoldDB" id="A0A265N8I8"/>
<dbReference type="SUPFAM" id="SSF81324">
    <property type="entry name" value="Voltage-gated potassium channels"/>
    <property type="match status" value="1"/>
</dbReference>
<protein>
    <recommendedName>
        <fullName evidence="2">Potassium channel domain-containing protein</fullName>
    </recommendedName>
</protein>
<keyword evidence="1" id="KW-0812">Transmembrane</keyword>
<dbReference type="EMBL" id="NPMS01000008">
    <property type="protein sequence ID" value="OZU87774.1"/>
    <property type="molecule type" value="Genomic_DNA"/>
</dbReference>
<feature type="transmembrane region" description="Helical" evidence="1">
    <location>
        <begin position="84"/>
        <end position="103"/>
    </location>
</feature>
<evidence type="ECO:0000313" key="4">
    <source>
        <dbReference type="Proteomes" id="UP000216498"/>
    </source>
</evidence>
<dbReference type="InterPro" id="IPR013099">
    <property type="entry name" value="K_chnl_dom"/>
</dbReference>
<dbReference type="Pfam" id="PF07885">
    <property type="entry name" value="Ion_trans_2"/>
    <property type="match status" value="1"/>
</dbReference>
<keyword evidence="1" id="KW-0472">Membrane</keyword>
<feature type="domain" description="Potassium channel" evidence="2">
    <location>
        <begin position="54"/>
        <end position="137"/>
    </location>
</feature>
<dbReference type="OrthoDB" id="9813518at2"/>
<dbReference type="RefSeq" id="WP_094886802.1">
    <property type="nucleotide sequence ID" value="NZ_NPMS01000008.1"/>
</dbReference>
<evidence type="ECO:0000313" key="3">
    <source>
        <dbReference type="EMBL" id="OZU87774.1"/>
    </source>
</evidence>
<keyword evidence="1" id="KW-1133">Transmembrane helix</keyword>
<gene>
    <name evidence="3" type="ORF">CIL03_15530</name>
</gene>
<reference evidence="3 4" key="1">
    <citation type="submission" date="2017-08" db="EMBL/GenBank/DDBJ databases">
        <title>Virgibacillus indicus sp. nov. and Virgibacillus profoundi sp. nov, two moderately halophilic bacteria isolated from marine sediment by using the Microfluidic Streak Plate.</title>
        <authorList>
            <person name="Xu B."/>
            <person name="Hu B."/>
            <person name="Wang J."/>
            <person name="Zhu Y."/>
            <person name="Huang L."/>
            <person name="Du W."/>
            <person name="Huang Y."/>
        </authorList>
    </citation>
    <scope>NUCLEOTIDE SEQUENCE [LARGE SCALE GENOMIC DNA]</scope>
    <source>
        <strain evidence="3 4">IO3-P2-C2</strain>
    </source>
</reference>